<dbReference type="InterPro" id="IPR021109">
    <property type="entry name" value="Peptidase_aspartic_dom_sf"/>
</dbReference>
<evidence type="ECO:0000256" key="1">
    <source>
        <dbReference type="ARBA" id="ARBA00022801"/>
    </source>
</evidence>
<dbReference type="GO" id="GO:0006508">
    <property type="term" value="P:proteolysis"/>
    <property type="evidence" value="ECO:0007669"/>
    <property type="project" value="InterPro"/>
</dbReference>
<feature type="domain" description="Peptidase A2" evidence="2">
    <location>
        <begin position="48"/>
        <end position="138"/>
    </location>
</feature>
<dbReference type="EMBL" id="JPOS01000003">
    <property type="protein sequence ID" value="KGE89717.1"/>
    <property type="molecule type" value="Genomic_DNA"/>
</dbReference>
<evidence type="ECO:0000313" key="3">
    <source>
        <dbReference type="EMBL" id="KGE89717.1"/>
    </source>
</evidence>
<accession>A0A098SFI8</accession>
<gene>
    <name evidence="3" type="ORF">IX84_01430</name>
</gene>
<organism evidence="3 4">
    <name type="scientific">Phaeodactylibacter xiamenensis</name>
    <dbReference type="NCBI Taxonomy" id="1524460"/>
    <lineage>
        <taxon>Bacteria</taxon>
        <taxon>Pseudomonadati</taxon>
        <taxon>Bacteroidota</taxon>
        <taxon>Saprospiria</taxon>
        <taxon>Saprospirales</taxon>
        <taxon>Haliscomenobacteraceae</taxon>
        <taxon>Phaeodactylibacter</taxon>
    </lineage>
</organism>
<reference evidence="3 4" key="1">
    <citation type="journal article" date="2014" name="Int. J. Syst. Evol. Microbiol.">
        <title>Phaeodactylibacter xiamenensis gen. nov., sp. nov., a member of the family Saprospiraceae isolated from the marine alga Phaeodactylum tricornutum.</title>
        <authorList>
            <person name="Chen Z.Jr."/>
            <person name="Lei X."/>
            <person name="Lai Q."/>
            <person name="Li Y."/>
            <person name="Zhang B."/>
            <person name="Zhang J."/>
            <person name="Zhang H."/>
            <person name="Yang L."/>
            <person name="Zheng W."/>
            <person name="Tian Y."/>
            <person name="Yu Z."/>
            <person name="Xu H.Jr."/>
            <person name="Zheng T."/>
        </authorList>
    </citation>
    <scope>NUCLEOTIDE SEQUENCE [LARGE SCALE GENOMIC DNA]</scope>
    <source>
        <strain evidence="3 4">KD52</strain>
    </source>
</reference>
<sequence length="158" mass="18110">MKDLFLVLLLFLFSSTAVLKGQQDTLRLALDQVRRVLLTHLPVNGQDAYFLVDTGSGISLIDQQEAERLDFAFHPENRQGKIYGLGGTARFMVTSNIRVSYQGERLRGCRFYTTDLSLLQDFKLPKRYKISGILGADFFHRNHAILDFEQAQILLTRR</sequence>
<comment type="caution">
    <text evidence="3">The sequence shown here is derived from an EMBL/GenBank/DDBJ whole genome shotgun (WGS) entry which is preliminary data.</text>
</comment>
<dbReference type="Gene3D" id="2.40.70.10">
    <property type="entry name" value="Acid Proteases"/>
    <property type="match status" value="1"/>
</dbReference>
<evidence type="ECO:0000313" key="4">
    <source>
        <dbReference type="Proteomes" id="UP000029736"/>
    </source>
</evidence>
<protein>
    <recommendedName>
        <fullName evidence="2">Peptidase A2 domain-containing protein</fullName>
    </recommendedName>
</protein>
<dbReference type="RefSeq" id="WP_044215907.1">
    <property type="nucleotide sequence ID" value="NZ_JBKAGJ010000005.1"/>
</dbReference>
<dbReference type="STRING" id="1524460.IX84_01430"/>
<evidence type="ECO:0000259" key="2">
    <source>
        <dbReference type="PROSITE" id="PS50175"/>
    </source>
</evidence>
<keyword evidence="1" id="KW-0378">Hydrolase</keyword>
<dbReference type="OrthoDB" id="7595324at2"/>
<dbReference type="Pfam" id="PF13650">
    <property type="entry name" value="Asp_protease_2"/>
    <property type="match status" value="1"/>
</dbReference>
<dbReference type="PROSITE" id="PS50175">
    <property type="entry name" value="ASP_PROT_RETROV"/>
    <property type="match status" value="1"/>
</dbReference>
<dbReference type="Proteomes" id="UP000029736">
    <property type="component" value="Unassembled WGS sequence"/>
</dbReference>
<dbReference type="AlphaFoldDB" id="A0A098SFI8"/>
<keyword evidence="4" id="KW-1185">Reference proteome</keyword>
<dbReference type="GO" id="GO:0004190">
    <property type="term" value="F:aspartic-type endopeptidase activity"/>
    <property type="evidence" value="ECO:0007669"/>
    <property type="project" value="InterPro"/>
</dbReference>
<proteinExistence type="predicted"/>
<dbReference type="SUPFAM" id="SSF50630">
    <property type="entry name" value="Acid proteases"/>
    <property type="match status" value="1"/>
</dbReference>
<dbReference type="InterPro" id="IPR001995">
    <property type="entry name" value="Peptidase_A2_cat"/>
</dbReference>
<name>A0A098SFI8_9BACT</name>